<dbReference type="SUPFAM" id="SSF51261">
    <property type="entry name" value="Duplicated hybrid motif"/>
    <property type="match status" value="1"/>
</dbReference>
<keyword evidence="5" id="KW-1185">Reference proteome</keyword>
<dbReference type="AlphaFoldDB" id="A0A5S4F576"/>
<dbReference type="Pfam" id="PF01551">
    <property type="entry name" value="Peptidase_M23"/>
    <property type="match status" value="1"/>
</dbReference>
<comment type="caution">
    <text evidence="4">The sequence shown here is derived from an EMBL/GenBank/DDBJ whole genome shotgun (WGS) entry which is preliminary data.</text>
</comment>
<dbReference type="Gene3D" id="2.60.40.1590">
    <property type="entry name" value="Peptidoglycan hydrolase domains"/>
    <property type="match status" value="1"/>
</dbReference>
<evidence type="ECO:0000259" key="2">
    <source>
        <dbReference type="Pfam" id="PF01551"/>
    </source>
</evidence>
<protein>
    <submittedName>
        <fullName evidence="4">Membrane protein</fullName>
    </submittedName>
</protein>
<sequence>MNAMPLCQRVALCLRCLLPLLLPSLTHAALPRAASVPGGVAVVSLGPIAAGARPPRAWLGKQPVLVAADAGQWVGVVGLALDTPPGTYALRVDEMEQATAQGKSRSVQFRVDHKDYPAQRITLKDSSKVQLSASDLARVEGEIAAIQAIKRHWRDADDTDTDFVLPAAGRLTGRFGVRRFFNGEARSPHAGFDIASPRGGTVKSSAHGIVLATGDYFFNGQTVFVDHGNGLISMYCHLERIDVQTGETVGKGQRLGLSGMSGRATGPHLHWSVILNGAMVDPQLFVANPGRMN</sequence>
<dbReference type="Gene3D" id="2.70.70.10">
    <property type="entry name" value="Glucose Permease (Domain IIA)"/>
    <property type="match status" value="1"/>
</dbReference>
<dbReference type="InterPro" id="IPR011055">
    <property type="entry name" value="Dup_hybrid_motif"/>
</dbReference>
<reference evidence="4 5" key="1">
    <citation type="submission" date="2019-04" db="EMBL/GenBank/DDBJ databases">
        <title>A novel phosphate-accumulating bacterium identified in bioreactor for phosphate removal from wastewater.</title>
        <authorList>
            <person name="Kotlyarov R.Y."/>
            <person name="Beletsky A.V."/>
            <person name="Kallistova A.Y."/>
            <person name="Dorofeev A.G."/>
            <person name="Nikolaev Y.Y."/>
            <person name="Pimenov N.V."/>
            <person name="Ravin N.V."/>
            <person name="Mardanov A.V."/>
        </authorList>
    </citation>
    <scope>NUCLEOTIDE SEQUENCE [LARGE SCALE GENOMIC DNA]</scope>
    <source>
        <strain evidence="4 5">Bin19</strain>
    </source>
</reference>
<feature type="domain" description="M23ase beta-sheet core" evidence="2">
    <location>
        <begin position="188"/>
        <end position="282"/>
    </location>
</feature>
<dbReference type="Pfam" id="PF18421">
    <property type="entry name" value="Peptidase_M23_N"/>
    <property type="match status" value="1"/>
</dbReference>
<dbReference type="Proteomes" id="UP000306324">
    <property type="component" value="Unassembled WGS sequence"/>
</dbReference>
<dbReference type="InterPro" id="IPR050570">
    <property type="entry name" value="Cell_wall_metabolism_enzyme"/>
</dbReference>
<dbReference type="PANTHER" id="PTHR21666:SF285">
    <property type="entry name" value="M23 FAMILY METALLOPEPTIDASE"/>
    <property type="match status" value="1"/>
</dbReference>
<feature type="chain" id="PRO_5024409951" evidence="1">
    <location>
        <begin position="29"/>
        <end position="293"/>
    </location>
</feature>
<organism evidence="4 5">
    <name type="scientific">Candidatus Accumulibacter phosphatis</name>
    <dbReference type="NCBI Taxonomy" id="327160"/>
    <lineage>
        <taxon>Bacteria</taxon>
        <taxon>Pseudomonadati</taxon>
        <taxon>Pseudomonadota</taxon>
        <taxon>Betaproteobacteria</taxon>
        <taxon>Candidatus Accumulibacter</taxon>
    </lineage>
</organism>
<dbReference type="GO" id="GO:0004222">
    <property type="term" value="F:metalloendopeptidase activity"/>
    <property type="evidence" value="ECO:0007669"/>
    <property type="project" value="TreeGrafter"/>
</dbReference>
<evidence type="ECO:0000259" key="3">
    <source>
        <dbReference type="Pfam" id="PF18421"/>
    </source>
</evidence>
<accession>A0A5S4F576</accession>
<dbReference type="EMBL" id="SWAD01000072">
    <property type="protein sequence ID" value="TMQ75883.1"/>
    <property type="molecule type" value="Genomic_DNA"/>
</dbReference>
<name>A0A5S4F576_9PROT</name>
<evidence type="ECO:0000313" key="4">
    <source>
        <dbReference type="EMBL" id="TMQ75883.1"/>
    </source>
</evidence>
<dbReference type="CDD" id="cd12797">
    <property type="entry name" value="M23_peptidase"/>
    <property type="match status" value="1"/>
</dbReference>
<dbReference type="InterPro" id="IPR040487">
    <property type="entry name" value="Peptidase_M23_N"/>
</dbReference>
<dbReference type="InterPro" id="IPR016047">
    <property type="entry name" value="M23ase_b-sheet_dom"/>
</dbReference>
<dbReference type="PANTHER" id="PTHR21666">
    <property type="entry name" value="PEPTIDASE-RELATED"/>
    <property type="match status" value="1"/>
</dbReference>
<feature type="domain" description="Peptidase family M23 N-terminal" evidence="3">
    <location>
        <begin position="35"/>
        <end position="99"/>
    </location>
</feature>
<gene>
    <name evidence="4" type="ORF">ACCUM_0368</name>
</gene>
<proteinExistence type="predicted"/>
<evidence type="ECO:0000313" key="5">
    <source>
        <dbReference type="Proteomes" id="UP000306324"/>
    </source>
</evidence>
<evidence type="ECO:0000256" key="1">
    <source>
        <dbReference type="SAM" id="SignalP"/>
    </source>
</evidence>
<keyword evidence="1" id="KW-0732">Signal</keyword>
<feature type="signal peptide" evidence="1">
    <location>
        <begin position="1"/>
        <end position="28"/>
    </location>
</feature>